<accession>A0A2T4A0Z3</accession>
<organism evidence="2 3">
    <name type="scientific">Trichoderma harzianum CBS 226.95</name>
    <dbReference type="NCBI Taxonomy" id="983964"/>
    <lineage>
        <taxon>Eukaryota</taxon>
        <taxon>Fungi</taxon>
        <taxon>Dikarya</taxon>
        <taxon>Ascomycota</taxon>
        <taxon>Pezizomycotina</taxon>
        <taxon>Sordariomycetes</taxon>
        <taxon>Hypocreomycetidae</taxon>
        <taxon>Hypocreales</taxon>
        <taxon>Hypocreaceae</taxon>
        <taxon>Trichoderma</taxon>
    </lineage>
</organism>
<feature type="region of interest" description="Disordered" evidence="1">
    <location>
        <begin position="125"/>
        <end position="172"/>
    </location>
</feature>
<gene>
    <name evidence="2" type="ORF">M431DRAFT_511621</name>
</gene>
<evidence type="ECO:0000313" key="3">
    <source>
        <dbReference type="Proteomes" id="UP000241690"/>
    </source>
</evidence>
<dbReference type="Proteomes" id="UP000241690">
    <property type="component" value="Unassembled WGS sequence"/>
</dbReference>
<reference evidence="2 3" key="1">
    <citation type="submission" date="2016-07" db="EMBL/GenBank/DDBJ databases">
        <title>Multiple horizontal gene transfer events from other fungi enriched the ability of initially mycotrophic Trichoderma (Ascomycota) to feed on dead plant biomass.</title>
        <authorList>
            <consortium name="DOE Joint Genome Institute"/>
            <person name="Aerts A."/>
            <person name="Atanasova L."/>
            <person name="Chenthamara K."/>
            <person name="Zhang J."/>
            <person name="Grujic M."/>
            <person name="Henrissat B."/>
            <person name="Kuo A."/>
            <person name="Salamov A."/>
            <person name="Lipzen A."/>
            <person name="Labutti K."/>
            <person name="Barry K."/>
            <person name="Miao Y."/>
            <person name="Rahimi M.J."/>
            <person name="Shen Q."/>
            <person name="Grigoriev I.V."/>
            <person name="Kubicek C.P."/>
            <person name="Druzhinina I.S."/>
        </authorList>
    </citation>
    <scope>NUCLEOTIDE SEQUENCE [LARGE SCALE GENOMIC DNA]</scope>
    <source>
        <strain evidence="2 3">CBS 226.95</strain>
    </source>
</reference>
<dbReference type="AlphaFoldDB" id="A0A2T4A0Z3"/>
<name>A0A2T4A0Z3_TRIHA</name>
<keyword evidence="3" id="KW-1185">Reference proteome</keyword>
<protein>
    <submittedName>
        <fullName evidence="2">Uncharacterized protein</fullName>
    </submittedName>
</protein>
<sequence length="172" mass="18876">MAPTTKVMSSTHEYCPLQMYKRPRDTLRHIMGSLLFLHQPSTSGSIPGESDWTPSMGAGRHWVRICHPLGLPSAWHHPGYNDKSACTSIEMGAPRGKIVGFSASLVQPLLRRRHKVHVRGCTLYGRSRSPQSRRQVAQGKAERISPPSAVGKEGGKNVGRRSSVVGEARSNT</sequence>
<proteinExistence type="predicted"/>
<evidence type="ECO:0000256" key="1">
    <source>
        <dbReference type="SAM" id="MobiDB-lite"/>
    </source>
</evidence>
<dbReference type="GeneID" id="36628263"/>
<dbReference type="RefSeq" id="XP_024770375.1">
    <property type="nucleotide sequence ID" value="XM_024919694.1"/>
</dbReference>
<dbReference type="EMBL" id="KZ679687">
    <property type="protein sequence ID" value="PTB50698.1"/>
    <property type="molecule type" value="Genomic_DNA"/>
</dbReference>
<evidence type="ECO:0000313" key="2">
    <source>
        <dbReference type="EMBL" id="PTB50698.1"/>
    </source>
</evidence>